<dbReference type="HOGENOM" id="CLU_3071761_0_0_1"/>
<accession>A0A072TY28</accession>
<organism evidence="1 3">
    <name type="scientific">Medicago truncatula</name>
    <name type="common">Barrel medic</name>
    <name type="synonym">Medicago tribuloides</name>
    <dbReference type="NCBI Taxonomy" id="3880"/>
    <lineage>
        <taxon>Eukaryota</taxon>
        <taxon>Viridiplantae</taxon>
        <taxon>Streptophyta</taxon>
        <taxon>Embryophyta</taxon>
        <taxon>Tracheophyta</taxon>
        <taxon>Spermatophyta</taxon>
        <taxon>Magnoliopsida</taxon>
        <taxon>eudicotyledons</taxon>
        <taxon>Gunneridae</taxon>
        <taxon>Pentapetalae</taxon>
        <taxon>rosids</taxon>
        <taxon>fabids</taxon>
        <taxon>Fabales</taxon>
        <taxon>Fabaceae</taxon>
        <taxon>Papilionoideae</taxon>
        <taxon>50 kb inversion clade</taxon>
        <taxon>NPAAA clade</taxon>
        <taxon>Hologalegina</taxon>
        <taxon>IRL clade</taxon>
        <taxon>Trifolieae</taxon>
        <taxon>Medicago</taxon>
    </lineage>
</organism>
<dbReference type="EMBL" id="CM001224">
    <property type="protein sequence ID" value="KEH18440.1"/>
    <property type="molecule type" value="Genomic_DNA"/>
</dbReference>
<dbReference type="Proteomes" id="UP000002051">
    <property type="component" value="Chromosome 8"/>
</dbReference>
<reference evidence="1 3" key="1">
    <citation type="journal article" date="2011" name="Nature">
        <title>The Medicago genome provides insight into the evolution of rhizobial symbioses.</title>
        <authorList>
            <person name="Young N.D."/>
            <person name="Debelle F."/>
            <person name="Oldroyd G.E."/>
            <person name="Geurts R."/>
            <person name="Cannon S.B."/>
            <person name="Udvardi M.K."/>
            <person name="Benedito V.A."/>
            <person name="Mayer K.F."/>
            <person name="Gouzy J."/>
            <person name="Schoof H."/>
            <person name="Van de Peer Y."/>
            <person name="Proost S."/>
            <person name="Cook D.R."/>
            <person name="Meyers B.C."/>
            <person name="Spannagl M."/>
            <person name="Cheung F."/>
            <person name="De Mita S."/>
            <person name="Krishnakumar V."/>
            <person name="Gundlach H."/>
            <person name="Zhou S."/>
            <person name="Mudge J."/>
            <person name="Bharti A.K."/>
            <person name="Murray J.D."/>
            <person name="Naoumkina M.A."/>
            <person name="Rosen B."/>
            <person name="Silverstein K.A."/>
            <person name="Tang H."/>
            <person name="Rombauts S."/>
            <person name="Zhao P.X."/>
            <person name="Zhou P."/>
            <person name="Barbe V."/>
            <person name="Bardou P."/>
            <person name="Bechner M."/>
            <person name="Bellec A."/>
            <person name="Berger A."/>
            <person name="Berges H."/>
            <person name="Bidwell S."/>
            <person name="Bisseling T."/>
            <person name="Choisne N."/>
            <person name="Couloux A."/>
            <person name="Denny R."/>
            <person name="Deshpande S."/>
            <person name="Dai X."/>
            <person name="Doyle J.J."/>
            <person name="Dudez A.M."/>
            <person name="Farmer A.D."/>
            <person name="Fouteau S."/>
            <person name="Franken C."/>
            <person name="Gibelin C."/>
            <person name="Gish J."/>
            <person name="Goldstein S."/>
            <person name="Gonzalez A.J."/>
            <person name="Green P.J."/>
            <person name="Hallab A."/>
            <person name="Hartog M."/>
            <person name="Hua A."/>
            <person name="Humphray S.J."/>
            <person name="Jeong D.H."/>
            <person name="Jing Y."/>
            <person name="Jocker A."/>
            <person name="Kenton S.M."/>
            <person name="Kim D.J."/>
            <person name="Klee K."/>
            <person name="Lai H."/>
            <person name="Lang C."/>
            <person name="Lin S."/>
            <person name="Macmil S.L."/>
            <person name="Magdelenat G."/>
            <person name="Matthews L."/>
            <person name="McCorrison J."/>
            <person name="Monaghan E.L."/>
            <person name="Mun J.H."/>
            <person name="Najar F.Z."/>
            <person name="Nicholson C."/>
            <person name="Noirot C."/>
            <person name="O'Bleness M."/>
            <person name="Paule C.R."/>
            <person name="Poulain J."/>
            <person name="Prion F."/>
            <person name="Qin B."/>
            <person name="Qu C."/>
            <person name="Retzel E.F."/>
            <person name="Riddle C."/>
            <person name="Sallet E."/>
            <person name="Samain S."/>
            <person name="Samson N."/>
            <person name="Sanders I."/>
            <person name="Saurat O."/>
            <person name="Scarpelli C."/>
            <person name="Schiex T."/>
            <person name="Segurens B."/>
            <person name="Severin A.J."/>
            <person name="Sherrier D.J."/>
            <person name="Shi R."/>
            <person name="Sims S."/>
            <person name="Singer S.R."/>
            <person name="Sinharoy S."/>
            <person name="Sterck L."/>
            <person name="Viollet A."/>
            <person name="Wang B.B."/>
            <person name="Wang K."/>
            <person name="Wang M."/>
            <person name="Wang X."/>
            <person name="Warfsmann J."/>
            <person name="Weissenbach J."/>
            <person name="White D.D."/>
            <person name="White J.D."/>
            <person name="Wiley G.B."/>
            <person name="Wincker P."/>
            <person name="Xing Y."/>
            <person name="Yang L."/>
            <person name="Yao Z."/>
            <person name="Ying F."/>
            <person name="Zhai J."/>
            <person name="Zhou L."/>
            <person name="Zuber A."/>
            <person name="Denarie J."/>
            <person name="Dixon R.A."/>
            <person name="May G.D."/>
            <person name="Schwartz D.C."/>
            <person name="Rogers J."/>
            <person name="Quetier F."/>
            <person name="Town C.D."/>
            <person name="Roe B.A."/>
        </authorList>
    </citation>
    <scope>NUCLEOTIDE SEQUENCE [LARGE SCALE GENOMIC DNA]</scope>
    <source>
        <strain evidence="1">A17</strain>
        <strain evidence="2 3">cv. Jemalong A17</strain>
    </source>
</reference>
<evidence type="ECO:0000313" key="3">
    <source>
        <dbReference type="Proteomes" id="UP000002051"/>
    </source>
</evidence>
<keyword evidence="3" id="KW-1185">Reference proteome</keyword>
<dbReference type="AlphaFoldDB" id="A0A072TY28"/>
<reference evidence="2" key="3">
    <citation type="submission" date="2015-04" db="UniProtKB">
        <authorList>
            <consortium name="EnsemblPlants"/>
        </authorList>
    </citation>
    <scope>IDENTIFICATION</scope>
    <source>
        <strain evidence="2">cv. Jemalong A17</strain>
    </source>
</reference>
<proteinExistence type="predicted"/>
<evidence type="ECO:0000313" key="2">
    <source>
        <dbReference type="EnsemblPlants" id="KEH18440"/>
    </source>
</evidence>
<evidence type="ECO:0000313" key="1">
    <source>
        <dbReference type="EMBL" id="KEH18440.1"/>
    </source>
</evidence>
<gene>
    <name evidence="1" type="ordered locus">MTR_8g019470</name>
</gene>
<sequence>MVAIALLSNNVSILVLSNAPFYMPKQNIWSLTYSFSERFISQNLLVKHIPALD</sequence>
<dbReference type="EnsemblPlants" id="KEH18440">
    <property type="protein sequence ID" value="KEH18440"/>
    <property type="gene ID" value="MTR_8g019470"/>
</dbReference>
<name>A0A072TY28_MEDTR</name>
<protein>
    <submittedName>
        <fullName evidence="1 2">Uncharacterized protein</fullName>
    </submittedName>
</protein>
<reference evidence="1 3" key="2">
    <citation type="journal article" date="2014" name="BMC Genomics">
        <title>An improved genome release (version Mt4.0) for the model legume Medicago truncatula.</title>
        <authorList>
            <person name="Tang H."/>
            <person name="Krishnakumar V."/>
            <person name="Bidwell S."/>
            <person name="Rosen B."/>
            <person name="Chan A."/>
            <person name="Zhou S."/>
            <person name="Gentzbittel L."/>
            <person name="Childs K.L."/>
            <person name="Yandell M."/>
            <person name="Gundlach H."/>
            <person name="Mayer K.F."/>
            <person name="Schwartz D.C."/>
            <person name="Town C.D."/>
        </authorList>
    </citation>
    <scope>GENOME REANNOTATION</scope>
    <source>
        <strain evidence="1">A17</strain>
        <strain evidence="2 3">cv. Jemalong A17</strain>
    </source>
</reference>